<dbReference type="eggNOG" id="arCOG02702">
    <property type="taxonomic scope" value="Archaea"/>
</dbReference>
<evidence type="ECO:0000256" key="3">
    <source>
        <dbReference type="ARBA" id="ARBA00022691"/>
    </source>
</evidence>
<evidence type="ECO:0000256" key="5">
    <source>
        <dbReference type="ARBA" id="ARBA00034521"/>
    </source>
</evidence>
<dbReference type="EMBL" id="CP003378">
    <property type="protein sequence ID" value="AFZ70950.1"/>
    <property type="molecule type" value="Genomic_DNA"/>
</dbReference>
<gene>
    <name evidence="11" type="ordered locus">Calag_1233</name>
</gene>
<dbReference type="STRING" id="1056495.Calag_1233"/>
<dbReference type="GO" id="GO:0030791">
    <property type="term" value="F:arsenite methyltransferase activity"/>
    <property type="evidence" value="ECO:0007669"/>
    <property type="project" value="UniProtKB-EC"/>
</dbReference>
<evidence type="ECO:0000313" key="11">
    <source>
        <dbReference type="EMBL" id="AFZ70950.1"/>
    </source>
</evidence>
<comment type="catalytic activity">
    <reaction evidence="9">
        <text>arsenic triglutathione + 3 [thioredoxin]-dithiol + 3 S-adenosyl-L-methionine = trimethylarsine + 3 [thioredoxin]-disulfide + 3 glutathione + 3 S-adenosyl-L-homocysteine + 3 H(+)</text>
        <dbReference type="Rhea" id="RHEA:69432"/>
        <dbReference type="Rhea" id="RHEA-COMP:10698"/>
        <dbReference type="Rhea" id="RHEA-COMP:10700"/>
        <dbReference type="ChEBI" id="CHEBI:15378"/>
        <dbReference type="ChEBI" id="CHEBI:27130"/>
        <dbReference type="ChEBI" id="CHEBI:29950"/>
        <dbReference type="ChEBI" id="CHEBI:50058"/>
        <dbReference type="ChEBI" id="CHEBI:57856"/>
        <dbReference type="ChEBI" id="CHEBI:57925"/>
        <dbReference type="ChEBI" id="CHEBI:59789"/>
        <dbReference type="ChEBI" id="CHEBI:183640"/>
        <dbReference type="EC" id="2.1.1.137"/>
    </reaction>
</comment>
<dbReference type="EC" id="2.1.1.137" evidence="5"/>
<dbReference type="GeneID" id="14212493"/>
<protein>
    <recommendedName>
        <fullName evidence="6">Arsenite methyltransferase</fullName>
        <ecNumber evidence="5">2.1.1.137</ecNumber>
    </recommendedName>
</protein>
<accession>L0AD21</accession>
<evidence type="ECO:0000259" key="10">
    <source>
        <dbReference type="Pfam" id="PF13847"/>
    </source>
</evidence>
<reference evidence="12" key="1">
    <citation type="submission" date="2012-03" db="EMBL/GenBank/DDBJ databases">
        <title>Complete genome of Caldisphaera lagunensis DSM 15908.</title>
        <authorList>
            <person name="Lucas S."/>
            <person name="Copeland A."/>
            <person name="Lapidus A."/>
            <person name="Glavina del Rio T."/>
            <person name="Dalin E."/>
            <person name="Tice H."/>
            <person name="Bruce D."/>
            <person name="Goodwin L."/>
            <person name="Pitluck S."/>
            <person name="Peters L."/>
            <person name="Mikhailova N."/>
            <person name="Teshima H."/>
            <person name="Kyrpides N."/>
            <person name="Mavromatis K."/>
            <person name="Ivanova N."/>
            <person name="Brettin T."/>
            <person name="Detter J.C."/>
            <person name="Han C."/>
            <person name="Larimer F."/>
            <person name="Land M."/>
            <person name="Hauser L."/>
            <person name="Markowitz V."/>
            <person name="Cheng J.-F."/>
            <person name="Hugenholtz P."/>
            <person name="Woyke T."/>
            <person name="Wu D."/>
            <person name="Spring S."/>
            <person name="Schroeder M."/>
            <person name="Brambilla E."/>
            <person name="Klenk H.-P."/>
            <person name="Eisen J.A."/>
        </authorList>
    </citation>
    <scope>NUCLEOTIDE SEQUENCE [LARGE SCALE GENOMIC DNA]</scope>
    <source>
        <strain evidence="12">DSM 15908 / JCM 11604 / IC-154</strain>
    </source>
</reference>
<comment type="similarity">
    <text evidence="4">Belongs to the methyltransferase superfamily. Arsenite methyltransferase family.</text>
</comment>
<dbReference type="HOGENOM" id="CLU_037990_16_1_2"/>
<dbReference type="Proteomes" id="UP000010469">
    <property type="component" value="Chromosome"/>
</dbReference>
<dbReference type="InterPro" id="IPR029063">
    <property type="entry name" value="SAM-dependent_MTases_sf"/>
</dbReference>
<dbReference type="Gene3D" id="3.40.50.150">
    <property type="entry name" value="Vaccinia Virus protein VP39"/>
    <property type="match status" value="1"/>
</dbReference>
<keyword evidence="2" id="KW-0808">Transferase</keyword>
<dbReference type="PANTHER" id="PTHR43675">
    <property type="entry name" value="ARSENITE METHYLTRANSFERASE"/>
    <property type="match status" value="1"/>
</dbReference>
<dbReference type="Pfam" id="PF13847">
    <property type="entry name" value="Methyltransf_31"/>
    <property type="match status" value="1"/>
</dbReference>
<dbReference type="RefSeq" id="WP_015232847.1">
    <property type="nucleotide sequence ID" value="NC_019791.1"/>
</dbReference>
<feature type="domain" description="Methyltransferase" evidence="10">
    <location>
        <begin position="33"/>
        <end position="160"/>
    </location>
</feature>
<name>L0AD21_CALLD</name>
<evidence type="ECO:0000256" key="9">
    <source>
        <dbReference type="ARBA" id="ARBA00048428"/>
    </source>
</evidence>
<dbReference type="InParanoid" id="L0AD21"/>
<dbReference type="InterPro" id="IPR025714">
    <property type="entry name" value="Methyltranfer_dom"/>
</dbReference>
<dbReference type="GO" id="GO:0032259">
    <property type="term" value="P:methylation"/>
    <property type="evidence" value="ECO:0007669"/>
    <property type="project" value="UniProtKB-KW"/>
</dbReference>
<dbReference type="OrthoDB" id="1018at2157"/>
<comment type="catalytic activity">
    <reaction evidence="7">
        <text>arsenic triglutathione + [thioredoxin]-dithiol + S-adenosyl-L-methionine + 2 H2O = methylarsonous acid + [thioredoxin]-disulfide + 3 glutathione + S-adenosyl-L-homocysteine + H(+)</text>
        <dbReference type="Rhea" id="RHEA:69460"/>
        <dbReference type="Rhea" id="RHEA-COMP:10698"/>
        <dbReference type="Rhea" id="RHEA-COMP:10700"/>
        <dbReference type="ChEBI" id="CHEBI:15377"/>
        <dbReference type="ChEBI" id="CHEBI:15378"/>
        <dbReference type="ChEBI" id="CHEBI:17826"/>
        <dbReference type="ChEBI" id="CHEBI:29950"/>
        <dbReference type="ChEBI" id="CHEBI:50058"/>
        <dbReference type="ChEBI" id="CHEBI:57856"/>
        <dbReference type="ChEBI" id="CHEBI:57925"/>
        <dbReference type="ChEBI" id="CHEBI:59789"/>
        <dbReference type="ChEBI" id="CHEBI:183640"/>
        <dbReference type="EC" id="2.1.1.137"/>
    </reaction>
</comment>
<dbReference type="KEGG" id="clg:Calag_1233"/>
<evidence type="ECO:0000256" key="4">
    <source>
        <dbReference type="ARBA" id="ARBA00034487"/>
    </source>
</evidence>
<proteinExistence type="inferred from homology"/>
<evidence type="ECO:0000256" key="2">
    <source>
        <dbReference type="ARBA" id="ARBA00022679"/>
    </source>
</evidence>
<evidence type="ECO:0000256" key="6">
    <source>
        <dbReference type="ARBA" id="ARBA00034545"/>
    </source>
</evidence>
<keyword evidence="1 11" id="KW-0489">Methyltransferase</keyword>
<organism evidence="11 12">
    <name type="scientific">Caldisphaera lagunensis (strain DSM 15908 / JCM 11604 / ANMR 0165 / IC-154)</name>
    <dbReference type="NCBI Taxonomy" id="1056495"/>
    <lineage>
        <taxon>Archaea</taxon>
        <taxon>Thermoproteota</taxon>
        <taxon>Thermoprotei</taxon>
        <taxon>Acidilobales</taxon>
        <taxon>Caldisphaeraceae</taxon>
        <taxon>Caldisphaera</taxon>
    </lineage>
</organism>
<dbReference type="InterPro" id="IPR026669">
    <property type="entry name" value="Arsenite_MeTrfase-like"/>
</dbReference>
<evidence type="ECO:0000256" key="7">
    <source>
        <dbReference type="ARBA" id="ARBA00047941"/>
    </source>
</evidence>
<evidence type="ECO:0000256" key="1">
    <source>
        <dbReference type="ARBA" id="ARBA00022603"/>
    </source>
</evidence>
<keyword evidence="12" id="KW-1185">Reference proteome</keyword>
<dbReference type="AlphaFoldDB" id="L0AD21"/>
<keyword evidence="3" id="KW-0949">S-adenosyl-L-methionine</keyword>
<keyword evidence="11" id="KW-0830">Ubiquinone</keyword>
<dbReference type="CDD" id="cd02440">
    <property type="entry name" value="AdoMet_MTases"/>
    <property type="match status" value="1"/>
</dbReference>
<evidence type="ECO:0000313" key="12">
    <source>
        <dbReference type="Proteomes" id="UP000010469"/>
    </source>
</evidence>
<comment type="catalytic activity">
    <reaction evidence="8">
        <text>arsenic triglutathione + 2 [thioredoxin]-dithiol + 2 S-adenosyl-L-methionine + H2O = dimethylarsinous acid + 2 [thioredoxin]-disulfide + 3 glutathione + 2 S-adenosyl-L-homocysteine + 2 H(+)</text>
        <dbReference type="Rhea" id="RHEA:69464"/>
        <dbReference type="Rhea" id="RHEA-COMP:10698"/>
        <dbReference type="Rhea" id="RHEA-COMP:10700"/>
        <dbReference type="ChEBI" id="CHEBI:15377"/>
        <dbReference type="ChEBI" id="CHEBI:15378"/>
        <dbReference type="ChEBI" id="CHEBI:23808"/>
        <dbReference type="ChEBI" id="CHEBI:29950"/>
        <dbReference type="ChEBI" id="CHEBI:50058"/>
        <dbReference type="ChEBI" id="CHEBI:57856"/>
        <dbReference type="ChEBI" id="CHEBI:57925"/>
        <dbReference type="ChEBI" id="CHEBI:59789"/>
        <dbReference type="ChEBI" id="CHEBI:183640"/>
        <dbReference type="EC" id="2.1.1.137"/>
    </reaction>
</comment>
<dbReference type="SUPFAM" id="SSF53335">
    <property type="entry name" value="S-adenosyl-L-methionine-dependent methyltransferases"/>
    <property type="match status" value="1"/>
</dbReference>
<evidence type="ECO:0000256" key="8">
    <source>
        <dbReference type="ARBA" id="ARBA00047943"/>
    </source>
</evidence>
<dbReference type="PANTHER" id="PTHR43675:SF8">
    <property type="entry name" value="ARSENITE METHYLTRANSFERASE"/>
    <property type="match status" value="1"/>
</dbReference>
<sequence>MFAENFWRHHSGMHYFNNDEMIKDVLGKIQINEGSYIADLGSGIGRFTIPIAKIVGDKGKVFAIDLSKESLMILKENAEKENLNNIEIIYGDISKKIPLNDKYIDIAFMANVFHDIIYEGNEMNVFNEIKRILKDNGKWIILEFKKTHGPPGPPFMMRISYEELSKMLSNNGFSVKYLGEIGKYHYLVEAKPII</sequence>